<evidence type="ECO:0000256" key="7">
    <source>
        <dbReference type="SAM" id="MobiDB-lite"/>
    </source>
</evidence>
<feature type="region of interest" description="Disordered" evidence="7">
    <location>
        <begin position="509"/>
        <end position="542"/>
    </location>
</feature>
<dbReference type="Pfam" id="PF25601">
    <property type="entry name" value="AAA_lid_14"/>
    <property type="match status" value="1"/>
</dbReference>
<dbReference type="Gene3D" id="3.30.450.40">
    <property type="match status" value="1"/>
</dbReference>
<evidence type="ECO:0000256" key="3">
    <source>
        <dbReference type="ARBA" id="ARBA00023015"/>
    </source>
</evidence>
<dbReference type="Gene3D" id="1.10.10.60">
    <property type="entry name" value="Homeodomain-like"/>
    <property type="match status" value="1"/>
</dbReference>
<dbReference type="PROSITE" id="PS00675">
    <property type="entry name" value="SIGMA54_INTERACT_1"/>
    <property type="match status" value="1"/>
</dbReference>
<dbReference type="PANTHER" id="PTHR32071">
    <property type="entry name" value="TRANSCRIPTIONAL REGULATORY PROTEIN"/>
    <property type="match status" value="1"/>
</dbReference>
<evidence type="ECO:0000256" key="1">
    <source>
        <dbReference type="ARBA" id="ARBA00022741"/>
    </source>
</evidence>
<keyword evidence="3" id="KW-0805">Transcription regulation</keyword>
<dbReference type="InterPro" id="IPR003593">
    <property type="entry name" value="AAA+_ATPase"/>
</dbReference>
<keyword evidence="5" id="KW-0010">Activator</keyword>
<keyword evidence="9" id="KW-0456">Lyase</keyword>
<feature type="compositionally biased region" description="Basic and acidic residues" evidence="7">
    <location>
        <begin position="512"/>
        <end position="528"/>
    </location>
</feature>
<dbReference type="Proteomes" id="UP000324233">
    <property type="component" value="Chromosome"/>
</dbReference>
<dbReference type="RefSeq" id="WP_148590632.1">
    <property type="nucleotide sequence ID" value="NZ_CP042997.1"/>
</dbReference>
<dbReference type="PROSITE" id="PS00688">
    <property type="entry name" value="SIGMA54_INTERACT_3"/>
    <property type="match status" value="1"/>
</dbReference>
<keyword evidence="2" id="KW-0067">ATP-binding</keyword>
<evidence type="ECO:0000256" key="4">
    <source>
        <dbReference type="ARBA" id="ARBA00023125"/>
    </source>
</evidence>
<protein>
    <submittedName>
        <fullName evidence="9">Formate hydrogenlyase transcriptional activator</fullName>
    </submittedName>
</protein>
<dbReference type="InterPro" id="IPR025662">
    <property type="entry name" value="Sigma_54_int_dom_ATP-bd_1"/>
</dbReference>
<organism evidence="9 10">
    <name type="scientific">Aquisphaera giovannonii</name>
    <dbReference type="NCBI Taxonomy" id="406548"/>
    <lineage>
        <taxon>Bacteria</taxon>
        <taxon>Pseudomonadati</taxon>
        <taxon>Planctomycetota</taxon>
        <taxon>Planctomycetia</taxon>
        <taxon>Isosphaerales</taxon>
        <taxon>Isosphaeraceae</taxon>
        <taxon>Aquisphaera</taxon>
    </lineage>
</organism>
<evidence type="ECO:0000256" key="2">
    <source>
        <dbReference type="ARBA" id="ARBA00022840"/>
    </source>
</evidence>
<dbReference type="EMBL" id="CP042997">
    <property type="protein sequence ID" value="QEH31861.1"/>
    <property type="molecule type" value="Genomic_DNA"/>
</dbReference>
<dbReference type="InterPro" id="IPR025944">
    <property type="entry name" value="Sigma_54_int_dom_CS"/>
</dbReference>
<name>A0A5B9VVI0_9BACT</name>
<dbReference type="GO" id="GO:0006355">
    <property type="term" value="P:regulation of DNA-templated transcription"/>
    <property type="evidence" value="ECO:0007669"/>
    <property type="project" value="InterPro"/>
</dbReference>
<dbReference type="SUPFAM" id="SSF52540">
    <property type="entry name" value="P-loop containing nucleoside triphosphate hydrolases"/>
    <property type="match status" value="1"/>
</dbReference>
<evidence type="ECO:0000256" key="6">
    <source>
        <dbReference type="ARBA" id="ARBA00023163"/>
    </source>
</evidence>
<dbReference type="InterPro" id="IPR029016">
    <property type="entry name" value="GAF-like_dom_sf"/>
</dbReference>
<dbReference type="PROSITE" id="PS50045">
    <property type="entry name" value="SIGMA54_INTERACT_4"/>
    <property type="match status" value="1"/>
</dbReference>
<dbReference type="Gene3D" id="3.40.50.300">
    <property type="entry name" value="P-loop containing nucleotide triphosphate hydrolases"/>
    <property type="match status" value="1"/>
</dbReference>
<dbReference type="SUPFAM" id="SSF55781">
    <property type="entry name" value="GAF domain-like"/>
    <property type="match status" value="1"/>
</dbReference>
<evidence type="ECO:0000259" key="8">
    <source>
        <dbReference type="PROSITE" id="PS50045"/>
    </source>
</evidence>
<dbReference type="GO" id="GO:0003677">
    <property type="term" value="F:DNA binding"/>
    <property type="evidence" value="ECO:0007669"/>
    <property type="project" value="UniProtKB-KW"/>
</dbReference>
<evidence type="ECO:0000256" key="5">
    <source>
        <dbReference type="ARBA" id="ARBA00023159"/>
    </source>
</evidence>
<dbReference type="AlphaFoldDB" id="A0A5B9VVI0"/>
<dbReference type="CDD" id="cd00009">
    <property type="entry name" value="AAA"/>
    <property type="match status" value="1"/>
</dbReference>
<evidence type="ECO:0000313" key="9">
    <source>
        <dbReference type="EMBL" id="QEH31861.1"/>
    </source>
</evidence>
<dbReference type="PANTHER" id="PTHR32071:SF117">
    <property type="entry name" value="PTS-DEPENDENT DIHYDROXYACETONE KINASE OPERON REGULATORY PROTEIN-RELATED"/>
    <property type="match status" value="1"/>
</dbReference>
<sequence length="542" mass="58017">MANPPYQSVLLEVWREVCRHIAIEESATRVTPLLVGSLPVDELIVRQVDAGRGVVETVAMGLVRPGRTSPGVKSECAGDDLARIVAWCRSGRIVRGPAGSLREELPGVVPAGLDGPCLAAPLVAEEGLLGALILASHAGRAFDEGHEALAAELIDPFAVALENDRRIRELVALREAVEAENRSLLSRLGRHDISDSVIGAETGLKEVMGHIQLVAPSDAPVLILGETGSGKEVVARAIHARSRRSSGPFLRVNCGAIPTELVDSELFGHERGSFTGAVADRRGWFERADGGTLFLDECGELPLAAQVRLLRILQDGQFERVGGEKPRHVDVRIVAATNRDLERSVALGEFRQDLWYRLAVFPIHLPPLRERRSDIPALAAHFALRAARRLGLPPLVASAEDMGLLLDYPWPGNVRELAAVIERAAILGEGRRLEVARALGISTRPAPAAAPRAAGRPTDEPGADADLSLDGATTRHIERVLALARGRIEGPGGAADRLGINPHTLRSRMRKLGIDWDRHRPGPPRRDPPAPPLGSPGAGAGV</sequence>
<feature type="region of interest" description="Disordered" evidence="7">
    <location>
        <begin position="444"/>
        <end position="471"/>
    </location>
</feature>
<dbReference type="Gene3D" id="1.10.8.60">
    <property type="match status" value="1"/>
</dbReference>
<keyword evidence="1" id="KW-0547">Nucleotide-binding</keyword>
<reference evidence="9 10" key="1">
    <citation type="submission" date="2019-08" db="EMBL/GenBank/DDBJ databases">
        <title>Deep-cultivation of Planctomycetes and their phenomic and genomic characterization uncovers novel biology.</title>
        <authorList>
            <person name="Wiegand S."/>
            <person name="Jogler M."/>
            <person name="Boedeker C."/>
            <person name="Pinto D."/>
            <person name="Vollmers J."/>
            <person name="Rivas-Marin E."/>
            <person name="Kohn T."/>
            <person name="Peeters S.H."/>
            <person name="Heuer A."/>
            <person name="Rast P."/>
            <person name="Oberbeckmann S."/>
            <person name="Bunk B."/>
            <person name="Jeske O."/>
            <person name="Meyerdierks A."/>
            <person name="Storesund J.E."/>
            <person name="Kallscheuer N."/>
            <person name="Luecker S."/>
            <person name="Lage O.M."/>
            <person name="Pohl T."/>
            <person name="Merkel B.J."/>
            <person name="Hornburger P."/>
            <person name="Mueller R.-W."/>
            <person name="Bruemmer F."/>
            <person name="Labrenz M."/>
            <person name="Spormann A.M."/>
            <person name="Op den Camp H."/>
            <person name="Overmann J."/>
            <person name="Amann R."/>
            <person name="Jetten M.S.M."/>
            <person name="Mascher T."/>
            <person name="Medema M.H."/>
            <person name="Devos D.P."/>
            <person name="Kaster A.-K."/>
            <person name="Ovreas L."/>
            <person name="Rohde M."/>
            <person name="Galperin M.Y."/>
            <person name="Jogler C."/>
        </authorList>
    </citation>
    <scope>NUCLEOTIDE SEQUENCE [LARGE SCALE GENOMIC DNA]</scope>
    <source>
        <strain evidence="9 10">OJF2</strain>
    </source>
</reference>
<dbReference type="InterPro" id="IPR058031">
    <property type="entry name" value="AAA_lid_NorR"/>
</dbReference>
<keyword evidence="10" id="KW-1185">Reference proteome</keyword>
<evidence type="ECO:0000313" key="10">
    <source>
        <dbReference type="Proteomes" id="UP000324233"/>
    </source>
</evidence>
<proteinExistence type="predicted"/>
<dbReference type="GO" id="GO:0016829">
    <property type="term" value="F:lyase activity"/>
    <property type="evidence" value="ECO:0007669"/>
    <property type="project" value="UniProtKB-KW"/>
</dbReference>
<feature type="compositionally biased region" description="Low complexity" evidence="7">
    <location>
        <begin position="444"/>
        <end position="456"/>
    </location>
</feature>
<accession>A0A5B9VVI0</accession>
<keyword evidence="4" id="KW-0238">DNA-binding</keyword>
<dbReference type="Pfam" id="PF00158">
    <property type="entry name" value="Sigma54_activat"/>
    <property type="match status" value="1"/>
</dbReference>
<dbReference type="OrthoDB" id="9807827at2"/>
<dbReference type="InterPro" id="IPR027417">
    <property type="entry name" value="P-loop_NTPase"/>
</dbReference>
<feature type="domain" description="Sigma-54 factor interaction" evidence="8">
    <location>
        <begin position="197"/>
        <end position="426"/>
    </location>
</feature>
<dbReference type="KEGG" id="agv:OJF2_03280"/>
<keyword evidence="6" id="KW-0804">Transcription</keyword>
<gene>
    <name evidence="9" type="primary">fhlA_1</name>
    <name evidence="9" type="ORF">OJF2_03280</name>
</gene>
<dbReference type="SMART" id="SM00382">
    <property type="entry name" value="AAA"/>
    <property type="match status" value="1"/>
</dbReference>
<dbReference type="FunFam" id="3.40.50.300:FF:000006">
    <property type="entry name" value="DNA-binding transcriptional regulator NtrC"/>
    <property type="match status" value="1"/>
</dbReference>
<dbReference type="InterPro" id="IPR002078">
    <property type="entry name" value="Sigma_54_int"/>
</dbReference>
<dbReference type="GO" id="GO:0005524">
    <property type="term" value="F:ATP binding"/>
    <property type="evidence" value="ECO:0007669"/>
    <property type="project" value="UniProtKB-KW"/>
</dbReference>